<dbReference type="Proteomes" id="UP000198648">
    <property type="component" value="Unassembled WGS sequence"/>
</dbReference>
<evidence type="ECO:0000313" key="1">
    <source>
        <dbReference type="EMBL" id="SEP98094.1"/>
    </source>
</evidence>
<dbReference type="SUPFAM" id="SSF48452">
    <property type="entry name" value="TPR-like"/>
    <property type="match status" value="1"/>
</dbReference>
<dbReference type="OrthoDB" id="1354863at2"/>
<reference evidence="1 2" key="1">
    <citation type="submission" date="2016-10" db="EMBL/GenBank/DDBJ databases">
        <authorList>
            <person name="de Groot N.N."/>
        </authorList>
    </citation>
    <scope>NUCLEOTIDE SEQUENCE [LARGE SCALE GENOMIC DNA]</scope>
    <source>
        <strain evidence="1 2">DSM 27078</strain>
    </source>
</reference>
<dbReference type="EMBL" id="FOEI01000004">
    <property type="protein sequence ID" value="SEP98094.1"/>
    <property type="molecule type" value="Genomic_DNA"/>
</dbReference>
<name>A0A1H9CAB1_9FLAO</name>
<dbReference type="Gene3D" id="1.25.40.10">
    <property type="entry name" value="Tetratricopeptide repeat domain"/>
    <property type="match status" value="1"/>
</dbReference>
<accession>A0A1H9CAB1</accession>
<keyword evidence="2" id="KW-1185">Reference proteome</keyword>
<organism evidence="1 2">
    <name type="scientific">Flavobacterium urocaniciphilum</name>
    <dbReference type="NCBI Taxonomy" id="1299341"/>
    <lineage>
        <taxon>Bacteria</taxon>
        <taxon>Pseudomonadati</taxon>
        <taxon>Bacteroidota</taxon>
        <taxon>Flavobacteriia</taxon>
        <taxon>Flavobacteriales</taxon>
        <taxon>Flavobacteriaceae</taxon>
        <taxon>Flavobacterium</taxon>
    </lineage>
</organism>
<dbReference type="AlphaFoldDB" id="A0A1H9CAB1"/>
<sequence>MKKIIYLFVMLFVGQMTFAKDKDLILKEARQFALEKNYEAAIKSYKSYVKLAKDENLKNVYFEYANCYYNSGNNKKAIKTLKTSIKKYGLTEEDFMYNKIIDPKLSDLAWVEIYDDYFKLRNKYITYQDRN</sequence>
<evidence type="ECO:0000313" key="2">
    <source>
        <dbReference type="Proteomes" id="UP000198648"/>
    </source>
</evidence>
<dbReference type="RefSeq" id="WP_143065632.1">
    <property type="nucleotide sequence ID" value="NZ_FOEI01000004.1"/>
</dbReference>
<proteinExistence type="predicted"/>
<dbReference type="Pfam" id="PF14559">
    <property type="entry name" value="TPR_19"/>
    <property type="match status" value="1"/>
</dbReference>
<protein>
    <submittedName>
        <fullName evidence="1">Tetratricopeptide repeat-containing protein</fullName>
    </submittedName>
</protein>
<gene>
    <name evidence="1" type="ORF">SAMN05444005_104129</name>
</gene>
<dbReference type="InterPro" id="IPR011990">
    <property type="entry name" value="TPR-like_helical_dom_sf"/>
</dbReference>